<gene>
    <name evidence="2" type="ORF">IMCC3135_05360</name>
</gene>
<dbReference type="Proteomes" id="UP000250079">
    <property type="component" value="Chromosome"/>
</dbReference>
<evidence type="ECO:0000256" key="1">
    <source>
        <dbReference type="SAM" id="MobiDB-lite"/>
    </source>
</evidence>
<dbReference type="EMBL" id="CP018632">
    <property type="protein sequence ID" value="ASJ71184.1"/>
    <property type="molecule type" value="Genomic_DNA"/>
</dbReference>
<accession>A0A2Z2NVK3</accession>
<proteinExistence type="predicted"/>
<feature type="compositionally biased region" description="Basic residues" evidence="1">
    <location>
        <begin position="85"/>
        <end position="103"/>
    </location>
</feature>
<sequence length="103" mass="11525">MSLDNILLRLTEPLESREDALVLGRMGFLEWLVSVPDEGDFTQQAELAHERAAPLKLSVPAISVFCDLLLEAALNTTGSEERSGRKNSRINRRTGAPRRRTLH</sequence>
<evidence type="ECO:0000313" key="2">
    <source>
        <dbReference type="EMBL" id="ASJ71184.1"/>
    </source>
</evidence>
<feature type="region of interest" description="Disordered" evidence="1">
    <location>
        <begin position="77"/>
        <end position="103"/>
    </location>
</feature>
<dbReference type="RefSeq" id="WP_088916655.1">
    <property type="nucleotide sequence ID" value="NZ_CP018632.1"/>
</dbReference>
<organism evidence="2 3">
    <name type="scientific">Granulosicoccus antarcticus IMCC3135</name>
    <dbReference type="NCBI Taxonomy" id="1192854"/>
    <lineage>
        <taxon>Bacteria</taxon>
        <taxon>Pseudomonadati</taxon>
        <taxon>Pseudomonadota</taxon>
        <taxon>Gammaproteobacteria</taxon>
        <taxon>Chromatiales</taxon>
        <taxon>Granulosicoccaceae</taxon>
        <taxon>Granulosicoccus</taxon>
    </lineage>
</organism>
<reference evidence="2 3" key="1">
    <citation type="submission" date="2016-12" db="EMBL/GenBank/DDBJ databases">
        <authorList>
            <person name="Song W.-J."/>
            <person name="Kurnit D.M."/>
        </authorList>
    </citation>
    <scope>NUCLEOTIDE SEQUENCE [LARGE SCALE GENOMIC DNA]</scope>
    <source>
        <strain evidence="2 3">IMCC3135</strain>
    </source>
</reference>
<dbReference type="AlphaFoldDB" id="A0A2Z2NVK3"/>
<keyword evidence="3" id="KW-1185">Reference proteome</keyword>
<protein>
    <submittedName>
        <fullName evidence="2">Uncharacterized protein</fullName>
    </submittedName>
</protein>
<name>A0A2Z2NVK3_9GAMM</name>
<dbReference type="KEGG" id="gai:IMCC3135_05360"/>
<evidence type="ECO:0000313" key="3">
    <source>
        <dbReference type="Proteomes" id="UP000250079"/>
    </source>
</evidence>